<feature type="domain" description="Heterokaryon incompatibility" evidence="1">
    <location>
        <begin position="199"/>
        <end position="337"/>
    </location>
</feature>
<name>A0A2J6QJB7_9HELO</name>
<protein>
    <submittedName>
        <fullName evidence="2">HET-domain-containing protein</fullName>
    </submittedName>
</protein>
<evidence type="ECO:0000313" key="2">
    <source>
        <dbReference type="EMBL" id="PMD26357.1"/>
    </source>
</evidence>
<sequence>MENCRERLIAGLRTYEAIEDEPHPCPDQEINGRLPCKICWDLRLLPTAGWLFALPESLRDSAKSGCLSCSLLLDVVSCCCPPPSTEWRKVSWHQRDTGLCVGLYTKLYQAAQFVGLELFTFEESSESPLPLIPRIANRPQFSIDLVLPTVLDWIFSCDAGHSCRLTETHPLPKRVIDVGDNTLLPDVKLAESNGEESLYICLSHCWGPSQGLTTTSATLVDRKTRIPWTSLPTVFREAVNFTRHLGIRYLWIDSLCIIQDDTKDWQDQSAAMATTYRNSYITIAASICWHSHESMFPLSNKMSFLGHSGDPFSLQIRRRVDHFAQLPLMKRGWFFQERLLSPRVLHFGGGELIWECMERTTCECKSIDPKTFFWQGKARLHGKDISHLVADGLKEVWHSLVEDYSQLKLTYESDIFPALSGAAKWMERYRNTAYLAGLWRDSIVEDLLWRSDHLLRGMLPDWRAPSWSWASVGGGIRYFKEAVRYTYIEVTEVESIATGPDPTGEVSSARIHLVGYLQPVKLVLATQMDLSCFKIEDHSRKTFAFYGDFNFLDDGEQHISYGTCLYRLPVVFSMYAYLQEPDSTTVIRNFSTPWTVAEHNMWSLILLCISRERNIYKRVGILSERVEYKWVDPLQDAWIKSKDRFTLV</sequence>
<gene>
    <name evidence="2" type="ORF">NA56DRAFT_685432</name>
</gene>
<organism evidence="2 3">
    <name type="scientific">Hyaloscypha hepaticicola</name>
    <dbReference type="NCBI Taxonomy" id="2082293"/>
    <lineage>
        <taxon>Eukaryota</taxon>
        <taxon>Fungi</taxon>
        <taxon>Dikarya</taxon>
        <taxon>Ascomycota</taxon>
        <taxon>Pezizomycotina</taxon>
        <taxon>Leotiomycetes</taxon>
        <taxon>Helotiales</taxon>
        <taxon>Hyaloscyphaceae</taxon>
        <taxon>Hyaloscypha</taxon>
    </lineage>
</organism>
<dbReference type="Proteomes" id="UP000235672">
    <property type="component" value="Unassembled WGS sequence"/>
</dbReference>
<reference evidence="2 3" key="1">
    <citation type="submission" date="2016-05" db="EMBL/GenBank/DDBJ databases">
        <title>A degradative enzymes factory behind the ericoid mycorrhizal symbiosis.</title>
        <authorList>
            <consortium name="DOE Joint Genome Institute"/>
            <person name="Martino E."/>
            <person name="Morin E."/>
            <person name="Grelet G."/>
            <person name="Kuo A."/>
            <person name="Kohler A."/>
            <person name="Daghino S."/>
            <person name="Barry K."/>
            <person name="Choi C."/>
            <person name="Cichocki N."/>
            <person name="Clum A."/>
            <person name="Copeland A."/>
            <person name="Hainaut M."/>
            <person name="Haridas S."/>
            <person name="Labutti K."/>
            <person name="Lindquist E."/>
            <person name="Lipzen A."/>
            <person name="Khouja H.-R."/>
            <person name="Murat C."/>
            <person name="Ohm R."/>
            <person name="Olson A."/>
            <person name="Spatafora J."/>
            <person name="Veneault-Fourrey C."/>
            <person name="Henrissat B."/>
            <person name="Grigoriev I."/>
            <person name="Martin F."/>
            <person name="Perotto S."/>
        </authorList>
    </citation>
    <scope>NUCLEOTIDE SEQUENCE [LARGE SCALE GENOMIC DNA]</scope>
    <source>
        <strain evidence="2 3">UAMH 7357</strain>
    </source>
</reference>
<dbReference type="OrthoDB" id="3562689at2759"/>
<keyword evidence="3" id="KW-1185">Reference proteome</keyword>
<dbReference type="AlphaFoldDB" id="A0A2J6QJB7"/>
<accession>A0A2J6QJB7</accession>
<dbReference type="PANTHER" id="PTHR33112:SF9">
    <property type="entry name" value="HETEROKARYON INCOMPATIBILITY DOMAIN-CONTAINING PROTEIN"/>
    <property type="match status" value="1"/>
</dbReference>
<dbReference type="STRING" id="1745343.A0A2J6QJB7"/>
<evidence type="ECO:0000259" key="1">
    <source>
        <dbReference type="Pfam" id="PF06985"/>
    </source>
</evidence>
<evidence type="ECO:0000313" key="3">
    <source>
        <dbReference type="Proteomes" id="UP000235672"/>
    </source>
</evidence>
<proteinExistence type="predicted"/>
<dbReference type="EMBL" id="KZ613468">
    <property type="protein sequence ID" value="PMD26357.1"/>
    <property type="molecule type" value="Genomic_DNA"/>
</dbReference>
<dbReference type="Pfam" id="PF06985">
    <property type="entry name" value="HET"/>
    <property type="match status" value="1"/>
</dbReference>
<dbReference type="PANTHER" id="PTHR33112">
    <property type="entry name" value="DOMAIN PROTEIN, PUTATIVE-RELATED"/>
    <property type="match status" value="1"/>
</dbReference>
<dbReference type="InterPro" id="IPR010730">
    <property type="entry name" value="HET"/>
</dbReference>